<dbReference type="SUPFAM" id="SSF159203">
    <property type="entry name" value="NifT/FixU-like"/>
    <property type="match status" value="1"/>
</dbReference>
<dbReference type="STRING" id="83765.SAMN05660284_01483"/>
<gene>
    <name evidence="1" type="ORF">SAMN05660284_01483</name>
</gene>
<dbReference type="NCBIfam" id="TIGR02934">
    <property type="entry name" value="nifT_nitrog"/>
    <property type="match status" value="1"/>
</dbReference>
<dbReference type="OrthoDB" id="196613at2"/>
<protein>
    <submittedName>
        <fullName evidence="1">Nitrogen fixation protein NifT</fullName>
    </submittedName>
</protein>
<proteinExistence type="predicted"/>
<sequence>MANIMIRKSAAGGLVFYLPKRDLEDTVTSIEFDTPEKWGGELKLANGGVYYIDPQPLPARFPLSLRAKRLDAAEQ</sequence>
<accession>A0A1I4Z1U8</accession>
<reference evidence="2" key="1">
    <citation type="submission" date="2016-10" db="EMBL/GenBank/DDBJ databases">
        <authorList>
            <person name="Varghese N."/>
            <person name="Submissions S."/>
        </authorList>
    </citation>
    <scope>NUCLEOTIDE SEQUENCE [LARGE SCALE GENOMIC DNA]</scope>
    <source>
        <strain evidence="2">DSM 6150</strain>
    </source>
</reference>
<dbReference type="InterPro" id="IPR009727">
    <property type="entry name" value="NifT"/>
</dbReference>
<dbReference type="InterPro" id="IPR024044">
    <property type="entry name" value="NifT/FixU_barrel-like_dom_sf"/>
</dbReference>
<dbReference type="AlphaFoldDB" id="A0A1I4Z1U8"/>
<keyword evidence="2" id="KW-1185">Reference proteome</keyword>
<dbReference type="Gene3D" id="2.40.50.240">
    <property type="entry name" value="NifT/FixU-like"/>
    <property type="match status" value="1"/>
</dbReference>
<organism evidence="1 2">
    <name type="scientific">Formivibrio citricus</name>
    <dbReference type="NCBI Taxonomy" id="83765"/>
    <lineage>
        <taxon>Bacteria</taxon>
        <taxon>Pseudomonadati</taxon>
        <taxon>Pseudomonadota</taxon>
        <taxon>Betaproteobacteria</taxon>
        <taxon>Neisseriales</taxon>
        <taxon>Chitinibacteraceae</taxon>
        <taxon>Formivibrio</taxon>
    </lineage>
</organism>
<dbReference type="EMBL" id="FOVE01000009">
    <property type="protein sequence ID" value="SFN43870.1"/>
    <property type="molecule type" value="Genomic_DNA"/>
</dbReference>
<dbReference type="Proteomes" id="UP000242869">
    <property type="component" value="Unassembled WGS sequence"/>
</dbReference>
<dbReference type="RefSeq" id="WP_091193703.1">
    <property type="nucleotide sequence ID" value="NZ_FOVE01000009.1"/>
</dbReference>
<name>A0A1I4Z1U8_9NEIS</name>
<evidence type="ECO:0000313" key="2">
    <source>
        <dbReference type="Proteomes" id="UP000242869"/>
    </source>
</evidence>
<dbReference type="Pfam" id="PF06988">
    <property type="entry name" value="NifT"/>
    <property type="match status" value="1"/>
</dbReference>
<dbReference type="GO" id="GO:0009399">
    <property type="term" value="P:nitrogen fixation"/>
    <property type="evidence" value="ECO:0007669"/>
    <property type="project" value="InterPro"/>
</dbReference>
<evidence type="ECO:0000313" key="1">
    <source>
        <dbReference type="EMBL" id="SFN43870.1"/>
    </source>
</evidence>